<sequence>MYLYDFLQQIIFNLVLVALIVYVSLACYESLRKPYEKPFEFTDNVIGFSMIWIMECIFIIEYYTCLKGDISNETKIKVSVFTLILFLSTILGIVDFLRKRQIGFTPVGPIVVFTTIFEFICTLFNIPGSLVFYVELIVYTITFIVFLILTYRKNTAIARVGVYYITFAVLSMLLINSGYFSIQKRFFLVLNFSLVILMITGMFLYYYDMLNYTLKFNKKKIRFKNTQLIEAENKIENLAYINQETQLKNEYKLKEDLLHKNINIAYMINFAEFNAFLNLFGHEQGIKKLINIINIIKVSINEEDEIYQISNSKFIVISKCGYLETQNMVYNLLKKFNRSEFFMLNLNPHIGITYPINENVDYDILINQLQLASEAAKTNSSSYEFYTIEMYNDFQSQLTLQTRLQAATINNNWSMYFQPKLSLQENTIVGAEALIRWKTEESTITPDVFIPLAEKLGLINEIGEFVIETTFRHISNLYTYGFHNINIAINLSPYQLMEGKLAKFIRDVKDKYNVNPRNVTFEVTETAFMNNIERVNETIMDLKRLGFRFSLDDFGTGYSSLHYISKLNIDEIKFDKNFTGSIMNESKNKIILEEVTRMSKKLGLDVVSEGIESVEQLETVRAIGCTFYQGYYYSKPVCFEEFLALLEKDYNKKQEVK</sequence>
<name>A0ACB5RHE6_9CLOT</name>
<reference evidence="1" key="1">
    <citation type="journal article" date="2025" name="Int. J. Syst. Evol. Microbiol.">
        <title>Inconstantimicrobium mannanitabidum sp. nov., a novel member of the family Clostridiaceae isolated from anoxic soil under the treatment of reductive soil disinfestation.</title>
        <authorList>
            <person name="Ueki A."/>
            <person name="Tonouchi A."/>
            <person name="Honma S."/>
            <person name="Kaku N."/>
            <person name="Ueki K."/>
        </authorList>
    </citation>
    <scope>NUCLEOTIDE SEQUENCE</scope>
    <source>
        <strain evidence="1">TW13</strain>
    </source>
</reference>
<organism evidence="1 2">
    <name type="scientific">Inconstantimicrobium mannanitabidum</name>
    <dbReference type="NCBI Taxonomy" id="1604901"/>
    <lineage>
        <taxon>Bacteria</taxon>
        <taxon>Bacillati</taxon>
        <taxon>Bacillota</taxon>
        <taxon>Clostridia</taxon>
        <taxon>Eubacteriales</taxon>
        <taxon>Clostridiaceae</taxon>
        <taxon>Inconstantimicrobium</taxon>
    </lineage>
</organism>
<dbReference type="EMBL" id="BROD01000001">
    <property type="protein sequence ID" value="GKX68482.1"/>
    <property type="molecule type" value="Genomic_DNA"/>
</dbReference>
<protein>
    <submittedName>
        <fullName evidence="1">Uncharacterized protein</fullName>
    </submittedName>
</protein>
<evidence type="ECO:0000313" key="2">
    <source>
        <dbReference type="Proteomes" id="UP001058074"/>
    </source>
</evidence>
<accession>A0ACB5RHE6</accession>
<evidence type="ECO:0000313" key="1">
    <source>
        <dbReference type="EMBL" id="GKX68482.1"/>
    </source>
</evidence>
<proteinExistence type="predicted"/>
<gene>
    <name evidence="1" type="ORF">rsdtw13_37400</name>
</gene>
<keyword evidence="2" id="KW-1185">Reference proteome</keyword>
<comment type="caution">
    <text evidence="1">The sequence shown here is derived from an EMBL/GenBank/DDBJ whole genome shotgun (WGS) entry which is preliminary data.</text>
</comment>
<dbReference type="Proteomes" id="UP001058074">
    <property type="component" value="Unassembled WGS sequence"/>
</dbReference>